<dbReference type="InterPro" id="IPR039420">
    <property type="entry name" value="WalR-like"/>
</dbReference>
<evidence type="ECO:0000313" key="10">
    <source>
        <dbReference type="EMBL" id="GAA1800824.1"/>
    </source>
</evidence>
<organism evidence="10 11">
    <name type="scientific">Luedemannella flava</name>
    <dbReference type="NCBI Taxonomy" id="349316"/>
    <lineage>
        <taxon>Bacteria</taxon>
        <taxon>Bacillati</taxon>
        <taxon>Actinomycetota</taxon>
        <taxon>Actinomycetes</taxon>
        <taxon>Micromonosporales</taxon>
        <taxon>Micromonosporaceae</taxon>
        <taxon>Luedemannella</taxon>
    </lineage>
</organism>
<keyword evidence="11" id="KW-1185">Reference proteome</keyword>
<dbReference type="PROSITE" id="PS51755">
    <property type="entry name" value="OMPR_PHOB"/>
    <property type="match status" value="1"/>
</dbReference>
<dbReference type="Gene3D" id="3.40.50.2300">
    <property type="match status" value="1"/>
</dbReference>
<keyword evidence="4 7" id="KW-0238">DNA-binding</keyword>
<dbReference type="InterPro" id="IPR036388">
    <property type="entry name" value="WH-like_DNA-bd_sf"/>
</dbReference>
<accession>A0ABP4Y947</accession>
<dbReference type="Proteomes" id="UP001500218">
    <property type="component" value="Unassembled WGS sequence"/>
</dbReference>
<dbReference type="Gene3D" id="6.10.250.690">
    <property type="match status" value="1"/>
</dbReference>
<sequence>MSRLLVVDDDADVRDTLKELLGRAGHEVYEAPDGRTALRDAYSVRPDLVLLDVSLPELDGWHVLQRLRELSDVPVLMLSGHADAADKVRGLRAGADDYLGKPFPNNELIARVEALLRRAGTVDWADQLYDDGVLRMDPSTRDVTVGGVQARLTPTEFRLLYALVRHPGVVLSPPQLLRQAWDDPTGIGQERVKFAILRLRRKLDWSDPDTSPIESVRGFGYRYRRRVDDS</sequence>
<feature type="domain" description="Response regulatory" evidence="8">
    <location>
        <begin position="3"/>
        <end position="116"/>
    </location>
</feature>
<evidence type="ECO:0000256" key="7">
    <source>
        <dbReference type="PROSITE-ProRule" id="PRU01091"/>
    </source>
</evidence>
<dbReference type="Pfam" id="PF00072">
    <property type="entry name" value="Response_reg"/>
    <property type="match status" value="1"/>
</dbReference>
<dbReference type="PANTHER" id="PTHR48111">
    <property type="entry name" value="REGULATOR OF RPOS"/>
    <property type="match status" value="1"/>
</dbReference>
<protein>
    <submittedName>
        <fullName evidence="10">Response regulator transcription factor</fullName>
    </submittedName>
</protein>
<dbReference type="Gene3D" id="1.10.10.10">
    <property type="entry name" value="Winged helix-like DNA-binding domain superfamily/Winged helix DNA-binding domain"/>
    <property type="match status" value="1"/>
</dbReference>
<dbReference type="SMART" id="SM00448">
    <property type="entry name" value="REC"/>
    <property type="match status" value="1"/>
</dbReference>
<dbReference type="InterPro" id="IPR011006">
    <property type="entry name" value="CheY-like_superfamily"/>
</dbReference>
<comment type="caution">
    <text evidence="10">The sequence shown here is derived from an EMBL/GenBank/DDBJ whole genome shotgun (WGS) entry which is preliminary data.</text>
</comment>
<feature type="domain" description="OmpR/PhoB-type" evidence="9">
    <location>
        <begin position="125"/>
        <end position="225"/>
    </location>
</feature>
<dbReference type="CDD" id="cd00383">
    <property type="entry name" value="trans_reg_C"/>
    <property type="match status" value="1"/>
</dbReference>
<name>A0ABP4Y947_9ACTN</name>
<dbReference type="InterPro" id="IPR001789">
    <property type="entry name" value="Sig_transdc_resp-reg_receiver"/>
</dbReference>
<feature type="modified residue" description="4-aspartylphosphate" evidence="6">
    <location>
        <position position="52"/>
    </location>
</feature>
<feature type="DNA-binding region" description="OmpR/PhoB-type" evidence="7">
    <location>
        <begin position="125"/>
        <end position="225"/>
    </location>
</feature>
<reference evidence="11" key="1">
    <citation type="journal article" date="2019" name="Int. J. Syst. Evol. Microbiol.">
        <title>The Global Catalogue of Microorganisms (GCM) 10K type strain sequencing project: providing services to taxonomists for standard genome sequencing and annotation.</title>
        <authorList>
            <consortium name="The Broad Institute Genomics Platform"/>
            <consortium name="The Broad Institute Genome Sequencing Center for Infectious Disease"/>
            <person name="Wu L."/>
            <person name="Ma J."/>
        </authorList>
    </citation>
    <scope>NUCLEOTIDE SEQUENCE [LARGE SCALE GENOMIC DNA]</scope>
    <source>
        <strain evidence="11">JCM 13250</strain>
    </source>
</reference>
<keyword evidence="5" id="KW-0804">Transcription</keyword>
<proteinExistence type="predicted"/>
<evidence type="ECO:0000256" key="4">
    <source>
        <dbReference type="ARBA" id="ARBA00023125"/>
    </source>
</evidence>
<dbReference type="InterPro" id="IPR001867">
    <property type="entry name" value="OmpR/PhoB-type_DNA-bd"/>
</dbReference>
<evidence type="ECO:0000259" key="9">
    <source>
        <dbReference type="PROSITE" id="PS51755"/>
    </source>
</evidence>
<evidence type="ECO:0000256" key="2">
    <source>
        <dbReference type="ARBA" id="ARBA00023012"/>
    </source>
</evidence>
<keyword evidence="1 6" id="KW-0597">Phosphoprotein</keyword>
<keyword evidence="3" id="KW-0805">Transcription regulation</keyword>
<evidence type="ECO:0000259" key="8">
    <source>
        <dbReference type="PROSITE" id="PS50110"/>
    </source>
</evidence>
<dbReference type="PANTHER" id="PTHR48111:SF1">
    <property type="entry name" value="TWO-COMPONENT RESPONSE REGULATOR ORR33"/>
    <property type="match status" value="1"/>
</dbReference>
<evidence type="ECO:0000256" key="5">
    <source>
        <dbReference type="ARBA" id="ARBA00023163"/>
    </source>
</evidence>
<dbReference type="EMBL" id="BAAALT010000058">
    <property type="protein sequence ID" value="GAA1800824.1"/>
    <property type="molecule type" value="Genomic_DNA"/>
</dbReference>
<dbReference type="Pfam" id="PF00486">
    <property type="entry name" value="Trans_reg_C"/>
    <property type="match status" value="1"/>
</dbReference>
<evidence type="ECO:0000256" key="6">
    <source>
        <dbReference type="PROSITE-ProRule" id="PRU00169"/>
    </source>
</evidence>
<dbReference type="PROSITE" id="PS50110">
    <property type="entry name" value="RESPONSE_REGULATORY"/>
    <property type="match status" value="1"/>
</dbReference>
<dbReference type="SMART" id="SM00862">
    <property type="entry name" value="Trans_reg_C"/>
    <property type="match status" value="1"/>
</dbReference>
<dbReference type="RefSeq" id="WP_344129272.1">
    <property type="nucleotide sequence ID" value="NZ_BAAALT010000058.1"/>
</dbReference>
<evidence type="ECO:0000313" key="11">
    <source>
        <dbReference type="Proteomes" id="UP001500218"/>
    </source>
</evidence>
<keyword evidence="2" id="KW-0902">Two-component regulatory system</keyword>
<dbReference type="SUPFAM" id="SSF52172">
    <property type="entry name" value="CheY-like"/>
    <property type="match status" value="1"/>
</dbReference>
<gene>
    <name evidence="10" type="ORF">GCM10009682_23070</name>
</gene>
<evidence type="ECO:0000256" key="3">
    <source>
        <dbReference type="ARBA" id="ARBA00023015"/>
    </source>
</evidence>
<evidence type="ECO:0000256" key="1">
    <source>
        <dbReference type="ARBA" id="ARBA00022553"/>
    </source>
</evidence>